<dbReference type="EMBL" id="FOPZ01000003">
    <property type="protein sequence ID" value="SFH41535.1"/>
    <property type="molecule type" value="Genomic_DNA"/>
</dbReference>
<gene>
    <name evidence="2" type="ORF">SAMN04488066_103150</name>
</gene>
<evidence type="ECO:0000313" key="3">
    <source>
        <dbReference type="Proteomes" id="UP000323537"/>
    </source>
</evidence>
<sequence length="325" mass="34821">MKRRRFILLLGGASSGAMGVGTGAFSSMEAERGVSVDVVGNREAFVGYYVPRGEPNDDQYVPEDAPNSGDSVKNGDRIPLVEVRSRFNKEQKISLVGVQIEQGYGVLDSESYEVKRKLPDSEEDEYEDVEHVDITEGTTEPDPIDTPENGFGPGGYERITAEVDGIGSGTEVDMVVTVTLKGVESTGIAAQLFGDTREFTITGETISTTDLISGVKFPGNSGNPQIQTTTGDGTLKARAYFRQNGNGNSSDNIERTSWTGEIPVNGPLNLRQFGEPNNGPTIVGIEIDGIDGVFVRSNKNDDNVVTHGNTVSAEQAFGNQLVTDD</sequence>
<name>A0A1I2ZVA3_9EURY</name>
<dbReference type="AlphaFoldDB" id="A0A1I2ZVA3"/>
<dbReference type="RefSeq" id="WP_149783574.1">
    <property type="nucleotide sequence ID" value="NZ_BAAADP010000001.1"/>
</dbReference>
<evidence type="ECO:0000313" key="2">
    <source>
        <dbReference type="EMBL" id="SFH41535.1"/>
    </source>
</evidence>
<proteinExistence type="predicted"/>
<protein>
    <submittedName>
        <fullName evidence="2">Uncharacterized protein</fullName>
    </submittedName>
</protein>
<dbReference type="OrthoDB" id="328200at2157"/>
<keyword evidence="3" id="KW-1185">Reference proteome</keyword>
<evidence type="ECO:0000256" key="1">
    <source>
        <dbReference type="SAM" id="MobiDB-lite"/>
    </source>
</evidence>
<accession>A0A1I2ZVA3</accession>
<feature type="region of interest" description="Disordered" evidence="1">
    <location>
        <begin position="51"/>
        <end position="75"/>
    </location>
</feature>
<reference evidence="2 3" key="1">
    <citation type="submission" date="2016-10" db="EMBL/GenBank/DDBJ databases">
        <authorList>
            <person name="Varghese N."/>
            <person name="Submissions S."/>
        </authorList>
    </citation>
    <scope>NUCLEOTIDE SEQUENCE [LARGE SCALE GENOMIC DNA]</scope>
    <source>
        <strain evidence="2 3">CGMCC 1.6377</strain>
    </source>
</reference>
<dbReference type="Proteomes" id="UP000323537">
    <property type="component" value="Unassembled WGS sequence"/>
</dbReference>
<organism evidence="2 3">
    <name type="scientific">Halorubrum aquaticum</name>
    <dbReference type="NCBI Taxonomy" id="387340"/>
    <lineage>
        <taxon>Archaea</taxon>
        <taxon>Methanobacteriati</taxon>
        <taxon>Methanobacteriota</taxon>
        <taxon>Stenosarchaea group</taxon>
        <taxon>Halobacteria</taxon>
        <taxon>Halobacteriales</taxon>
        <taxon>Haloferacaceae</taxon>
        <taxon>Halorubrum</taxon>
    </lineage>
</organism>